<gene>
    <name evidence="2" type="ORF">TDUB1175_LOCUS11939</name>
</gene>
<feature type="signal peptide" evidence="1">
    <location>
        <begin position="1"/>
        <end position="19"/>
    </location>
</feature>
<dbReference type="GO" id="GO:0005737">
    <property type="term" value="C:cytoplasm"/>
    <property type="evidence" value="ECO:0007669"/>
    <property type="project" value="TreeGrafter"/>
</dbReference>
<protein>
    <submittedName>
        <fullName evidence="2">Uncharacterized protein</fullName>
    </submittedName>
</protein>
<dbReference type="InterPro" id="IPR050275">
    <property type="entry name" value="PGM_Phosphatase"/>
</dbReference>
<dbReference type="Gene3D" id="3.40.50.1240">
    <property type="entry name" value="Phosphoglycerate mutase-like"/>
    <property type="match status" value="1"/>
</dbReference>
<dbReference type="GO" id="GO:0016791">
    <property type="term" value="F:phosphatase activity"/>
    <property type="evidence" value="ECO:0007669"/>
    <property type="project" value="TreeGrafter"/>
</dbReference>
<dbReference type="PANTHER" id="PTHR48100:SF1">
    <property type="entry name" value="HISTIDINE PHOSPHATASE FAMILY PROTEIN-RELATED"/>
    <property type="match status" value="1"/>
</dbReference>
<organism evidence="2">
    <name type="scientific">Pseudictyota dubia</name>
    <dbReference type="NCBI Taxonomy" id="2749911"/>
    <lineage>
        <taxon>Eukaryota</taxon>
        <taxon>Sar</taxon>
        <taxon>Stramenopiles</taxon>
        <taxon>Ochrophyta</taxon>
        <taxon>Bacillariophyta</taxon>
        <taxon>Mediophyceae</taxon>
        <taxon>Biddulphiophycidae</taxon>
        <taxon>Eupodiscales</taxon>
        <taxon>Odontellaceae</taxon>
        <taxon>Pseudictyota</taxon>
    </lineage>
</organism>
<dbReference type="AlphaFoldDB" id="A0A7R9W4Q3"/>
<dbReference type="EMBL" id="HBED01024055">
    <property type="protein sequence ID" value="CAD8313150.1"/>
    <property type="molecule type" value="Transcribed_RNA"/>
</dbReference>
<proteinExistence type="predicted"/>
<reference evidence="2" key="1">
    <citation type="submission" date="2021-01" db="EMBL/GenBank/DDBJ databases">
        <authorList>
            <person name="Corre E."/>
            <person name="Pelletier E."/>
            <person name="Niang G."/>
            <person name="Scheremetjew M."/>
            <person name="Finn R."/>
            <person name="Kale V."/>
            <person name="Holt S."/>
            <person name="Cochrane G."/>
            <person name="Meng A."/>
            <person name="Brown T."/>
            <person name="Cohen L."/>
        </authorList>
    </citation>
    <scope>NUCLEOTIDE SEQUENCE</scope>
    <source>
        <strain evidence="2">CCMP147</strain>
    </source>
</reference>
<sequence>MLMHVAPALVSSVVVSAMAFFSDVSPPLASHMPLLQPPALVQTVHPEKKKSKTIYLIRHAESLENVAYAGARRAQARYAARKLPDPKDIVDMFKLTYKMFRPTVMNAELSPLGRAQVANLYDNLKRDQFLVNDNDRDFLIVHSPLMRAKQTAYGSLFGPEYEDECEPPPNTKHTIMELHSLREVNPVEIIYDTIMSPIKKEKTVDKRIAEFEHWLESRDEDIIVVVGHSVYFKRMLNLPKTFDNCDIWQAHYGGEGDDPASLLPTKATRNIASKGAALVFKKSNPPMAAIIESDQTEFDLPRSWKSLRRLYHYAPEPIPVEEDEPHEGSMMN</sequence>
<evidence type="ECO:0000256" key="1">
    <source>
        <dbReference type="SAM" id="SignalP"/>
    </source>
</evidence>
<dbReference type="PANTHER" id="PTHR48100">
    <property type="entry name" value="BROAD-SPECIFICITY PHOSPHATASE YOR283W-RELATED"/>
    <property type="match status" value="1"/>
</dbReference>
<dbReference type="SUPFAM" id="SSF53254">
    <property type="entry name" value="Phosphoglycerate mutase-like"/>
    <property type="match status" value="1"/>
</dbReference>
<evidence type="ECO:0000313" key="2">
    <source>
        <dbReference type="EMBL" id="CAD8313150.1"/>
    </source>
</evidence>
<keyword evidence="1" id="KW-0732">Signal</keyword>
<dbReference type="InterPro" id="IPR029033">
    <property type="entry name" value="His_PPase_superfam"/>
</dbReference>
<name>A0A7R9W4Q3_9STRA</name>
<feature type="chain" id="PRO_5030597953" evidence="1">
    <location>
        <begin position="20"/>
        <end position="332"/>
    </location>
</feature>
<accession>A0A7R9W4Q3</accession>